<sequence length="547" mass="58646">MLSKVKGYKKEYLINDLLSGITVAALSIPVAMGYAQIAGLQPIYGLYVSVLPVIVYALFASSPQLIFGVDSSSAAIAGSLVVAVGLTAGSAEALTFISTIALFTGLFMMVFAVMKLGKLTVYVSDPVMSGAIFGISTSVMLSQIPKILGISSEGSELRETITAIITQFSQINKTALVVGGVSIAFILIGKKFSTKIPFPIIVLIMATISSSLLKLDDYGVKVVGEIPQGLPPINVPQIFSGGKLPYAILGGLLSAIVLMTDSLLTSKSFANKNGYQLQENKELFAFGASNVMSAFSGVLPTSASVSRTAANEQFKGKTQLVSLIAAGIITLVLLFFSSLLFYMPQPALSGIVFSALFGVLSAELQTLKRVTKRSQKEGIIWGVSMLVVLLFGILVGIIVGVILSFILIIVTKSANSSAFLGKIPDETDSYFYDIKRNPLAKSVTGTLIYRYSNSLFFTNIDEFTLEIKREIQPETKKIIVDAHAISSIDTTAADKLKEFLQELTKDGIDYYFASTIGDFRDAVKKKGLTAEINEQHIVKNIEDALTK</sequence>
<feature type="transmembrane region" description="Helical" evidence="5">
    <location>
        <begin position="41"/>
        <end position="59"/>
    </location>
</feature>
<dbReference type="CDD" id="cd07042">
    <property type="entry name" value="STAS_SulP_like_sulfate_transporter"/>
    <property type="match status" value="1"/>
</dbReference>
<dbReference type="Proteomes" id="UP000674938">
    <property type="component" value="Unassembled WGS sequence"/>
</dbReference>
<protein>
    <submittedName>
        <fullName evidence="7">SulP family inorganic anion transporter</fullName>
    </submittedName>
</protein>
<name>A0A940SR15_9ENTE</name>
<feature type="transmembrane region" description="Helical" evidence="5">
    <location>
        <begin position="379"/>
        <end position="410"/>
    </location>
</feature>
<dbReference type="InterPro" id="IPR036513">
    <property type="entry name" value="STAS_dom_sf"/>
</dbReference>
<keyword evidence="2 5" id="KW-0812">Transmembrane</keyword>
<evidence type="ECO:0000256" key="1">
    <source>
        <dbReference type="ARBA" id="ARBA00004141"/>
    </source>
</evidence>
<organism evidence="7 8">
    <name type="scientific">Vagococcus allomyrinae</name>
    <dbReference type="NCBI Taxonomy" id="2794353"/>
    <lineage>
        <taxon>Bacteria</taxon>
        <taxon>Bacillati</taxon>
        <taxon>Bacillota</taxon>
        <taxon>Bacilli</taxon>
        <taxon>Lactobacillales</taxon>
        <taxon>Enterococcaceae</taxon>
        <taxon>Vagococcus</taxon>
    </lineage>
</organism>
<feature type="transmembrane region" description="Helical" evidence="5">
    <location>
        <begin position="320"/>
        <end position="341"/>
    </location>
</feature>
<evidence type="ECO:0000313" key="7">
    <source>
        <dbReference type="EMBL" id="MBP1040302.1"/>
    </source>
</evidence>
<evidence type="ECO:0000313" key="8">
    <source>
        <dbReference type="Proteomes" id="UP000674938"/>
    </source>
</evidence>
<dbReference type="InterPro" id="IPR001902">
    <property type="entry name" value="SLC26A/SulP_fam"/>
</dbReference>
<dbReference type="PROSITE" id="PS50801">
    <property type="entry name" value="STAS"/>
    <property type="match status" value="1"/>
</dbReference>
<dbReference type="RefSeq" id="WP_209525194.1">
    <property type="nucleotide sequence ID" value="NZ_JAEEGA010000002.1"/>
</dbReference>
<dbReference type="InterPro" id="IPR002645">
    <property type="entry name" value="STAS_dom"/>
</dbReference>
<evidence type="ECO:0000259" key="6">
    <source>
        <dbReference type="PROSITE" id="PS50801"/>
    </source>
</evidence>
<dbReference type="Pfam" id="PF00916">
    <property type="entry name" value="Sulfate_transp"/>
    <property type="match status" value="1"/>
</dbReference>
<dbReference type="SUPFAM" id="SSF52091">
    <property type="entry name" value="SpoIIaa-like"/>
    <property type="match status" value="1"/>
</dbReference>
<feature type="transmembrane region" description="Helical" evidence="5">
    <location>
        <begin position="93"/>
        <end position="114"/>
    </location>
</feature>
<comment type="subcellular location">
    <subcellularLocation>
        <location evidence="1">Membrane</location>
        <topology evidence="1">Multi-pass membrane protein</topology>
    </subcellularLocation>
</comment>
<proteinExistence type="predicted"/>
<feature type="transmembrane region" description="Helical" evidence="5">
    <location>
        <begin position="12"/>
        <end position="35"/>
    </location>
</feature>
<feature type="transmembrane region" description="Helical" evidence="5">
    <location>
        <begin position="196"/>
        <end position="213"/>
    </location>
</feature>
<dbReference type="Pfam" id="PF01740">
    <property type="entry name" value="STAS"/>
    <property type="match status" value="1"/>
</dbReference>
<dbReference type="AlphaFoldDB" id="A0A940SR15"/>
<reference evidence="7" key="1">
    <citation type="submission" date="2020-12" db="EMBL/GenBank/DDBJ databases">
        <title>Vagococcus allomyrinae sp. nov. and Enterococcus lavae sp. nov., isolated from the larvae of Allomyrina dichotoma.</title>
        <authorList>
            <person name="Lee S.D."/>
        </authorList>
    </citation>
    <scope>NUCLEOTIDE SEQUENCE</scope>
    <source>
        <strain evidence="7">BWB3-3</strain>
    </source>
</reference>
<comment type="caution">
    <text evidence="7">The sequence shown here is derived from an EMBL/GenBank/DDBJ whole genome shotgun (WGS) entry which is preliminary data.</text>
</comment>
<feature type="domain" description="STAS" evidence="6">
    <location>
        <begin position="436"/>
        <end position="547"/>
    </location>
</feature>
<gene>
    <name evidence="7" type="ORF">I6N95_04670</name>
</gene>
<evidence type="ECO:0000256" key="2">
    <source>
        <dbReference type="ARBA" id="ARBA00022692"/>
    </source>
</evidence>
<evidence type="ECO:0000256" key="4">
    <source>
        <dbReference type="ARBA" id="ARBA00023136"/>
    </source>
</evidence>
<dbReference type="GO" id="GO:0055085">
    <property type="term" value="P:transmembrane transport"/>
    <property type="evidence" value="ECO:0007669"/>
    <property type="project" value="InterPro"/>
</dbReference>
<feature type="transmembrane region" description="Helical" evidence="5">
    <location>
        <begin position="66"/>
        <end position="87"/>
    </location>
</feature>
<evidence type="ECO:0000256" key="3">
    <source>
        <dbReference type="ARBA" id="ARBA00022989"/>
    </source>
</evidence>
<dbReference type="EMBL" id="JAEEGA010000002">
    <property type="protein sequence ID" value="MBP1040302.1"/>
    <property type="molecule type" value="Genomic_DNA"/>
</dbReference>
<feature type="transmembrane region" description="Helical" evidence="5">
    <location>
        <begin position="347"/>
        <end position="367"/>
    </location>
</feature>
<feature type="transmembrane region" description="Helical" evidence="5">
    <location>
        <begin position="244"/>
        <end position="264"/>
    </location>
</feature>
<feature type="transmembrane region" description="Helical" evidence="5">
    <location>
        <begin position="126"/>
        <end position="144"/>
    </location>
</feature>
<accession>A0A940SR15</accession>
<feature type="transmembrane region" description="Helical" evidence="5">
    <location>
        <begin position="164"/>
        <end position="189"/>
    </location>
</feature>
<dbReference type="Gene3D" id="3.30.750.24">
    <property type="entry name" value="STAS domain"/>
    <property type="match status" value="1"/>
</dbReference>
<dbReference type="PANTHER" id="PTHR11814">
    <property type="entry name" value="SULFATE TRANSPORTER"/>
    <property type="match status" value="1"/>
</dbReference>
<dbReference type="InterPro" id="IPR011547">
    <property type="entry name" value="SLC26A/SulP_dom"/>
</dbReference>
<keyword evidence="8" id="KW-1185">Reference proteome</keyword>
<keyword evidence="3 5" id="KW-1133">Transmembrane helix</keyword>
<evidence type="ECO:0000256" key="5">
    <source>
        <dbReference type="SAM" id="Phobius"/>
    </source>
</evidence>
<keyword evidence="4 5" id="KW-0472">Membrane</keyword>
<dbReference type="GO" id="GO:0016020">
    <property type="term" value="C:membrane"/>
    <property type="evidence" value="ECO:0007669"/>
    <property type="project" value="UniProtKB-SubCell"/>
</dbReference>